<accession>A0A3G2KHU7</accession>
<dbReference type="EMBL" id="MH834619">
    <property type="protein sequence ID" value="AYN58537.1"/>
    <property type="molecule type" value="Genomic_DNA"/>
</dbReference>
<gene>
    <name evidence="1" type="primary">56</name>
    <name evidence="1" type="ORF">PBI_MAUREEN_56</name>
</gene>
<organism evidence="1 2">
    <name type="scientific">Arthrobacter phage Maureen</name>
    <dbReference type="NCBI Taxonomy" id="2419961"/>
    <lineage>
        <taxon>Viruses</taxon>
        <taxon>Duplodnaviria</taxon>
        <taxon>Heunggongvirae</taxon>
        <taxon>Uroviricota</taxon>
        <taxon>Caudoviricetes</taxon>
        <taxon>Casidaviridae</taxon>
        <taxon>Liebevirus</taxon>
        <taxon>Liebevirus liebe</taxon>
        <taxon>Arthrobacter virus Liebe</taxon>
    </lineage>
</organism>
<reference evidence="2" key="1">
    <citation type="submission" date="2018-09" db="EMBL/GenBank/DDBJ databases">
        <authorList>
            <person name="Rimple P.A."/>
            <person name="Stoner T.H."/>
            <person name="Garlena R.A."/>
            <person name="Russell D.A."/>
            <person name="Pope W.H."/>
            <person name="Jacobs-Sera D."/>
            <person name="Hatfull G.F."/>
        </authorList>
    </citation>
    <scope>NUCLEOTIDE SEQUENCE [LARGE SCALE GENOMIC DNA]</scope>
</reference>
<evidence type="ECO:0000313" key="1">
    <source>
        <dbReference type="EMBL" id="AYN58537.1"/>
    </source>
</evidence>
<evidence type="ECO:0000313" key="2">
    <source>
        <dbReference type="Proteomes" id="UP000273822"/>
    </source>
</evidence>
<protein>
    <submittedName>
        <fullName evidence="1">Uncharacterized protein</fullName>
    </submittedName>
</protein>
<name>A0A3G2KHU7_9CAUD</name>
<proteinExistence type="predicted"/>
<sequence length="66" mass="7611">MAQPSLGERQYMHRAARRWGWVRDLPLAASSPAAHRRDRRGAAKIRQIIRARYSPPALIHNGRKAR</sequence>
<dbReference type="Proteomes" id="UP000273822">
    <property type="component" value="Segment"/>
</dbReference>